<organism evidence="1">
    <name type="scientific">Medicago truncatula</name>
    <name type="common">Barrel medic</name>
    <name type="synonym">Medicago tribuloides</name>
    <dbReference type="NCBI Taxonomy" id="3880"/>
    <lineage>
        <taxon>Eukaryota</taxon>
        <taxon>Viridiplantae</taxon>
        <taxon>Streptophyta</taxon>
        <taxon>Embryophyta</taxon>
        <taxon>Tracheophyta</taxon>
        <taxon>Spermatophyta</taxon>
        <taxon>Magnoliopsida</taxon>
        <taxon>eudicotyledons</taxon>
        <taxon>Gunneridae</taxon>
        <taxon>Pentapetalae</taxon>
        <taxon>rosids</taxon>
        <taxon>fabids</taxon>
        <taxon>Fabales</taxon>
        <taxon>Fabaceae</taxon>
        <taxon>Papilionoideae</taxon>
        <taxon>50 kb inversion clade</taxon>
        <taxon>NPAAA clade</taxon>
        <taxon>Hologalegina</taxon>
        <taxon>IRL clade</taxon>
        <taxon>Trifolieae</taxon>
        <taxon>Medicago</taxon>
    </lineage>
</organism>
<protein>
    <submittedName>
        <fullName evidence="1">Uncharacterized protein</fullName>
    </submittedName>
</protein>
<reference evidence="1" key="1">
    <citation type="submission" date="2004-08" db="EMBL/GenBank/DDBJ databases">
        <authorList>
            <person name="Town C.D."/>
        </authorList>
    </citation>
    <scope>NUCLEOTIDE SEQUENCE</scope>
</reference>
<accession>Q2HTN5</accession>
<name>Q2HTN5_MEDTR</name>
<dbReference type="AlphaFoldDB" id="Q2HTN5"/>
<gene>
    <name evidence="1" type="ORF">MtrDRAFT_AC150244g42v2</name>
</gene>
<evidence type="ECO:0000313" key="1">
    <source>
        <dbReference type="EMBL" id="ABD32381.2"/>
    </source>
</evidence>
<proteinExistence type="predicted"/>
<reference evidence="1" key="2">
    <citation type="submission" date="2007-03" db="EMBL/GenBank/DDBJ databases">
        <authorList>
            <consortium name="The International Medicago Genome Annotation Group"/>
        </authorList>
    </citation>
    <scope>NUCLEOTIDE SEQUENCE</scope>
</reference>
<sequence length="35" mass="3712">MTASLSAVLLLFRGFWGCLSVASCCAVRLGKISCF</sequence>
<dbReference type="EMBL" id="AC150244">
    <property type="protein sequence ID" value="ABD32381.2"/>
    <property type="molecule type" value="Genomic_DNA"/>
</dbReference>